<dbReference type="Pfam" id="PF07885">
    <property type="entry name" value="Ion_trans_2"/>
    <property type="match status" value="1"/>
</dbReference>
<dbReference type="Gene3D" id="1.10.287.70">
    <property type="match status" value="1"/>
</dbReference>
<evidence type="ECO:0000259" key="3">
    <source>
        <dbReference type="Pfam" id="PF07885"/>
    </source>
</evidence>
<keyword evidence="2" id="KW-0812">Transmembrane</keyword>
<keyword evidence="2" id="KW-0472">Membrane</keyword>
<keyword evidence="5" id="KW-1185">Reference proteome</keyword>
<dbReference type="RefSeq" id="WP_377935552.1">
    <property type="nucleotide sequence ID" value="NZ_JBHUEA010000020.1"/>
</dbReference>
<dbReference type="InterPro" id="IPR013099">
    <property type="entry name" value="K_chnl_dom"/>
</dbReference>
<accession>A0ABW4LGT7</accession>
<dbReference type="EMBL" id="JBHUEA010000020">
    <property type="protein sequence ID" value="MFD1722453.1"/>
    <property type="molecule type" value="Genomic_DNA"/>
</dbReference>
<dbReference type="GO" id="GO:0034220">
    <property type="term" value="P:monoatomic ion transmembrane transport"/>
    <property type="evidence" value="ECO:0007669"/>
    <property type="project" value="UniProtKB-KW"/>
</dbReference>
<evidence type="ECO:0000313" key="5">
    <source>
        <dbReference type="Proteomes" id="UP001597347"/>
    </source>
</evidence>
<feature type="transmembrane region" description="Helical" evidence="2">
    <location>
        <begin position="106"/>
        <end position="123"/>
    </location>
</feature>
<feature type="region of interest" description="Disordered" evidence="1">
    <location>
        <begin position="321"/>
        <end position="351"/>
    </location>
</feature>
<organism evidence="4 5">
    <name type="scientific">Amnibacterium endophyticum</name>
    <dbReference type="NCBI Taxonomy" id="2109337"/>
    <lineage>
        <taxon>Bacteria</taxon>
        <taxon>Bacillati</taxon>
        <taxon>Actinomycetota</taxon>
        <taxon>Actinomycetes</taxon>
        <taxon>Micrococcales</taxon>
        <taxon>Microbacteriaceae</taxon>
        <taxon>Amnibacterium</taxon>
    </lineage>
</organism>
<dbReference type="SUPFAM" id="SSF81324">
    <property type="entry name" value="Voltage-gated potassium channels"/>
    <property type="match status" value="1"/>
</dbReference>
<feature type="domain" description="Potassium channel" evidence="3">
    <location>
        <begin position="91"/>
        <end position="156"/>
    </location>
</feature>
<proteinExistence type="predicted"/>
<sequence length="351" mass="37549">MIAPVLAVAGGAALLGVVGLELFHTLVHPSGSGRLTNLVLTGVWRVCTVRGPWASTRLRLAGPLAVLTVVLTWIAVSLVGWALIFSSALPGGFVYSSGLDPTTRSMLVDSVYLAAVAMSTLGFGDIVPQADWLRLVVPAAAFDGFALLTAAVTWILQLYPALARRRTLATRLHHLLDAWRAMPEPDPGSEPSESTLMTFAADLAAVRVDFIQHPEAFYFHDGDHDLPEGLLSLTAVLDEADASTANELGRRTLTAAVADLAQVLQQHWGYAGAPEEVLLHHAQQHRYRQPASRRRLGCRDLSARLRPDAVNIARPGRADFGIAGSTRHTRHPSIAAGHAPVAGSRDSTRGC</sequence>
<evidence type="ECO:0000256" key="2">
    <source>
        <dbReference type="SAM" id="Phobius"/>
    </source>
</evidence>
<evidence type="ECO:0000313" key="4">
    <source>
        <dbReference type="EMBL" id="MFD1722453.1"/>
    </source>
</evidence>
<feature type="transmembrane region" description="Helical" evidence="2">
    <location>
        <begin position="60"/>
        <end position="85"/>
    </location>
</feature>
<feature type="transmembrane region" description="Helical" evidence="2">
    <location>
        <begin position="135"/>
        <end position="156"/>
    </location>
</feature>
<name>A0ABW4LGT7_9MICO</name>
<reference evidence="5" key="1">
    <citation type="journal article" date="2019" name="Int. J. Syst. Evol. Microbiol.">
        <title>The Global Catalogue of Microorganisms (GCM) 10K type strain sequencing project: providing services to taxonomists for standard genome sequencing and annotation.</title>
        <authorList>
            <consortium name="The Broad Institute Genomics Platform"/>
            <consortium name="The Broad Institute Genome Sequencing Center for Infectious Disease"/>
            <person name="Wu L."/>
            <person name="Ma J."/>
        </authorList>
    </citation>
    <scope>NUCLEOTIDE SEQUENCE [LARGE SCALE GENOMIC DNA]</scope>
    <source>
        <strain evidence="5">CGMCC 1.12471</strain>
    </source>
</reference>
<dbReference type="Proteomes" id="UP001597347">
    <property type="component" value="Unassembled WGS sequence"/>
</dbReference>
<keyword evidence="4" id="KW-0407">Ion channel</keyword>
<keyword evidence="4" id="KW-0406">Ion transport</keyword>
<gene>
    <name evidence="4" type="ORF">ACFSBI_12920</name>
</gene>
<comment type="caution">
    <text evidence="4">The sequence shown here is derived from an EMBL/GenBank/DDBJ whole genome shotgun (WGS) entry which is preliminary data.</text>
</comment>
<keyword evidence="4" id="KW-0813">Transport</keyword>
<protein>
    <submittedName>
        <fullName evidence="4">Potassium channel family protein</fullName>
    </submittedName>
</protein>
<keyword evidence="2" id="KW-1133">Transmembrane helix</keyword>
<evidence type="ECO:0000256" key="1">
    <source>
        <dbReference type="SAM" id="MobiDB-lite"/>
    </source>
</evidence>